<feature type="compositionally biased region" description="Basic and acidic residues" evidence="1">
    <location>
        <begin position="65"/>
        <end position="76"/>
    </location>
</feature>
<proteinExistence type="predicted"/>
<protein>
    <submittedName>
        <fullName evidence="2">Uncharacterized protein</fullName>
    </submittedName>
</protein>
<gene>
    <name evidence="2" type="ORF">AVDCRST_MAG85-1049</name>
</gene>
<reference evidence="2" key="1">
    <citation type="submission" date="2020-02" db="EMBL/GenBank/DDBJ databases">
        <authorList>
            <person name="Meier V. D."/>
        </authorList>
    </citation>
    <scope>NUCLEOTIDE SEQUENCE</scope>
    <source>
        <strain evidence="2">AVDCRST_MAG85</strain>
    </source>
</reference>
<dbReference type="AlphaFoldDB" id="A0A6J4S2U8"/>
<accession>A0A6J4S2U8</accession>
<feature type="non-terminal residue" evidence="2">
    <location>
        <position position="76"/>
    </location>
</feature>
<organism evidence="2">
    <name type="scientific">uncultured Solirubrobacteraceae bacterium</name>
    <dbReference type="NCBI Taxonomy" id="1162706"/>
    <lineage>
        <taxon>Bacteria</taxon>
        <taxon>Bacillati</taxon>
        <taxon>Actinomycetota</taxon>
        <taxon>Thermoleophilia</taxon>
        <taxon>Solirubrobacterales</taxon>
        <taxon>Solirubrobacteraceae</taxon>
        <taxon>environmental samples</taxon>
    </lineage>
</organism>
<feature type="region of interest" description="Disordered" evidence="1">
    <location>
        <begin position="1"/>
        <end position="76"/>
    </location>
</feature>
<dbReference type="EMBL" id="CADCVT010000118">
    <property type="protein sequence ID" value="CAA9487853.1"/>
    <property type="molecule type" value="Genomic_DNA"/>
</dbReference>
<evidence type="ECO:0000256" key="1">
    <source>
        <dbReference type="SAM" id="MobiDB-lite"/>
    </source>
</evidence>
<sequence length="76" mass="8973">AGTPSRWRARSGRRPRHRSLPWLRQGVLGRAPARRVARPQAGRPGHRSRPGLRPHRRRFSRIRGLPRERDRRTHPL</sequence>
<feature type="compositionally biased region" description="Basic residues" evidence="1">
    <location>
        <begin position="44"/>
        <end position="61"/>
    </location>
</feature>
<name>A0A6J4S2U8_9ACTN</name>
<evidence type="ECO:0000313" key="2">
    <source>
        <dbReference type="EMBL" id="CAA9487853.1"/>
    </source>
</evidence>
<feature type="non-terminal residue" evidence="2">
    <location>
        <position position="1"/>
    </location>
</feature>
<feature type="compositionally biased region" description="Basic residues" evidence="1">
    <location>
        <begin position="7"/>
        <end position="19"/>
    </location>
</feature>